<dbReference type="EMBL" id="BSNG01000001">
    <property type="protein sequence ID" value="GLQ10682.1"/>
    <property type="molecule type" value="Genomic_DNA"/>
</dbReference>
<evidence type="ECO:0000256" key="9">
    <source>
        <dbReference type="ARBA" id="ARBA00023136"/>
    </source>
</evidence>
<keyword evidence="3" id="KW-1003">Cell membrane</keyword>
<reference evidence="11" key="2">
    <citation type="submission" date="2023-01" db="EMBL/GenBank/DDBJ databases">
        <title>Draft genome sequence of Devosia yakushimensis strain NBRC 103855.</title>
        <authorList>
            <person name="Sun Q."/>
            <person name="Mori K."/>
        </authorList>
    </citation>
    <scope>NUCLEOTIDE SEQUENCE</scope>
    <source>
        <strain evidence="11">NBRC 103855</strain>
    </source>
</reference>
<keyword evidence="2" id="KW-0813">Transport</keyword>
<dbReference type="PANTHER" id="PTHR43790:SF3">
    <property type="entry name" value="D-ALLOSE IMPORT ATP-BINDING PROTEIN ALSA-RELATED"/>
    <property type="match status" value="1"/>
</dbReference>
<keyword evidence="5" id="KW-0677">Repeat</keyword>
<evidence type="ECO:0000256" key="2">
    <source>
        <dbReference type="ARBA" id="ARBA00022448"/>
    </source>
</evidence>
<dbReference type="InterPro" id="IPR017871">
    <property type="entry name" value="ABC_transporter-like_CS"/>
</dbReference>
<keyword evidence="9" id="KW-0472">Membrane</keyword>
<evidence type="ECO:0000313" key="11">
    <source>
        <dbReference type="EMBL" id="GLQ10682.1"/>
    </source>
</evidence>
<dbReference type="InterPro" id="IPR027417">
    <property type="entry name" value="P-loop_NTPase"/>
</dbReference>
<dbReference type="SUPFAM" id="SSF52540">
    <property type="entry name" value="P-loop containing nucleoside triphosphate hydrolases"/>
    <property type="match status" value="2"/>
</dbReference>
<reference evidence="11" key="1">
    <citation type="journal article" date="2014" name="Int. J. Syst. Evol. Microbiol.">
        <title>Complete genome of a new Firmicutes species belonging to the dominant human colonic microbiota ('Ruminococcus bicirculans') reveals two chromosomes and a selective capacity to utilize plant glucans.</title>
        <authorList>
            <consortium name="NISC Comparative Sequencing Program"/>
            <person name="Wegmann U."/>
            <person name="Louis P."/>
            <person name="Goesmann A."/>
            <person name="Henrissat B."/>
            <person name="Duncan S.H."/>
            <person name="Flint H.J."/>
        </authorList>
    </citation>
    <scope>NUCLEOTIDE SEQUENCE</scope>
    <source>
        <strain evidence="11">NBRC 103855</strain>
    </source>
</reference>
<feature type="domain" description="ABC transporter" evidence="10">
    <location>
        <begin position="275"/>
        <end position="513"/>
    </location>
</feature>
<comment type="similarity">
    <text evidence="1">Belongs to the ABC transporter superfamily.</text>
</comment>
<evidence type="ECO:0000256" key="7">
    <source>
        <dbReference type="ARBA" id="ARBA00022840"/>
    </source>
</evidence>
<keyword evidence="6" id="KW-0547">Nucleotide-binding</keyword>
<evidence type="ECO:0000256" key="8">
    <source>
        <dbReference type="ARBA" id="ARBA00022967"/>
    </source>
</evidence>
<organism evidence="11 12">
    <name type="scientific">Devosia yakushimensis</name>
    <dbReference type="NCBI Taxonomy" id="470028"/>
    <lineage>
        <taxon>Bacteria</taxon>
        <taxon>Pseudomonadati</taxon>
        <taxon>Pseudomonadota</taxon>
        <taxon>Alphaproteobacteria</taxon>
        <taxon>Hyphomicrobiales</taxon>
        <taxon>Devosiaceae</taxon>
        <taxon>Devosia</taxon>
    </lineage>
</organism>
<keyword evidence="12" id="KW-1185">Reference proteome</keyword>
<evidence type="ECO:0000313" key="12">
    <source>
        <dbReference type="Proteomes" id="UP001161406"/>
    </source>
</evidence>
<gene>
    <name evidence="11" type="ORF">GCM10007913_26140</name>
</gene>
<sequence length="515" mass="55600">MATPITTGTVPAQDLSAHGYAVEADVLLAATDIAKAFSGVPALLDGRIKLKRGSVHALCGGNGAGKSTFLNILMGLLRPDSGTVMREGRVVHYASAAEALEDGIAIITQELSPVLDMTVAENIYLGREPRRGGWFTDTAKMVADATALFARLNFNIDANAIMRDLSVAKMQLVEIAKAISRESQILIMDEPTSAIGEKEAGTLFEAIRSLQAQGVGIIYVSHRLTDIFAIADEYTVFRDGRYIESGPLANIDRQRLIGLIVGRDLRDQEPRPARERSELLLEASDYSRKGQFEDISLSVAKGEILGLYGLMGAGRSEFANALYGNAPKDSGSVKVRGSALTIKAPSDALRGGIAMITEDRKGTGLVLSASVSENIVMAALHRFSRFGFMSRSREFKTVTDQIARFRIRTASKDLAVQNLSGGNQQKVVFARCVETDPVILICDEPTRGIDEGAKREIYSFLSEFAARGNAVLMISSEIPEILANADRIIVFRRGRIAGEMFAADATQEALVHLAS</sequence>
<proteinExistence type="inferred from homology"/>
<keyword evidence="7" id="KW-0067">ATP-binding</keyword>
<dbReference type="Gene3D" id="3.40.50.300">
    <property type="entry name" value="P-loop containing nucleotide triphosphate hydrolases"/>
    <property type="match status" value="2"/>
</dbReference>
<evidence type="ECO:0000259" key="10">
    <source>
        <dbReference type="PROSITE" id="PS50893"/>
    </source>
</evidence>
<dbReference type="PANTHER" id="PTHR43790">
    <property type="entry name" value="CARBOHYDRATE TRANSPORT ATP-BINDING PROTEIN MG119-RELATED"/>
    <property type="match status" value="1"/>
</dbReference>
<accession>A0ABQ5UF16</accession>
<dbReference type="InterPro" id="IPR003593">
    <property type="entry name" value="AAA+_ATPase"/>
</dbReference>
<name>A0ABQ5UF16_9HYPH</name>
<dbReference type="Pfam" id="PF00005">
    <property type="entry name" value="ABC_tran"/>
    <property type="match status" value="2"/>
</dbReference>
<keyword evidence="8" id="KW-1278">Translocase</keyword>
<keyword evidence="4" id="KW-0762">Sugar transport</keyword>
<dbReference type="PROSITE" id="PS50893">
    <property type="entry name" value="ABC_TRANSPORTER_2"/>
    <property type="match status" value="2"/>
</dbReference>
<evidence type="ECO:0000256" key="3">
    <source>
        <dbReference type="ARBA" id="ARBA00022475"/>
    </source>
</evidence>
<dbReference type="InterPro" id="IPR003439">
    <property type="entry name" value="ABC_transporter-like_ATP-bd"/>
</dbReference>
<evidence type="ECO:0000256" key="5">
    <source>
        <dbReference type="ARBA" id="ARBA00022737"/>
    </source>
</evidence>
<dbReference type="CDD" id="cd03216">
    <property type="entry name" value="ABC_Carb_Monos_I"/>
    <property type="match status" value="1"/>
</dbReference>
<dbReference type="InterPro" id="IPR050107">
    <property type="entry name" value="ABC_carbohydrate_import_ATPase"/>
</dbReference>
<feature type="domain" description="ABC transporter" evidence="10">
    <location>
        <begin position="28"/>
        <end position="264"/>
    </location>
</feature>
<dbReference type="SMART" id="SM00382">
    <property type="entry name" value="AAA"/>
    <property type="match status" value="2"/>
</dbReference>
<dbReference type="Proteomes" id="UP001161406">
    <property type="component" value="Unassembled WGS sequence"/>
</dbReference>
<dbReference type="CDD" id="cd03215">
    <property type="entry name" value="ABC_Carb_Monos_II"/>
    <property type="match status" value="1"/>
</dbReference>
<comment type="caution">
    <text evidence="11">The sequence shown here is derived from an EMBL/GenBank/DDBJ whole genome shotgun (WGS) entry which is preliminary data.</text>
</comment>
<protein>
    <submittedName>
        <fullName evidence="11">Enolase</fullName>
    </submittedName>
</protein>
<evidence type="ECO:0000256" key="1">
    <source>
        <dbReference type="ARBA" id="ARBA00005417"/>
    </source>
</evidence>
<evidence type="ECO:0000256" key="6">
    <source>
        <dbReference type="ARBA" id="ARBA00022741"/>
    </source>
</evidence>
<dbReference type="PROSITE" id="PS00211">
    <property type="entry name" value="ABC_TRANSPORTER_1"/>
    <property type="match status" value="1"/>
</dbReference>
<evidence type="ECO:0000256" key="4">
    <source>
        <dbReference type="ARBA" id="ARBA00022597"/>
    </source>
</evidence>